<feature type="domain" description="B box-type" evidence="7">
    <location>
        <begin position="124"/>
        <end position="165"/>
    </location>
</feature>
<dbReference type="Ensembl" id="ENSSGRT00000027895.1">
    <property type="protein sequence ID" value="ENSSGRP00000025891.1"/>
    <property type="gene ID" value="ENSSGRG00000015014.1"/>
</dbReference>
<dbReference type="InterPro" id="IPR003877">
    <property type="entry name" value="SPRY_dom"/>
</dbReference>
<accession>A0A672LJ64</accession>
<dbReference type="PANTHER" id="PTHR24103">
    <property type="entry name" value="E3 UBIQUITIN-PROTEIN LIGASE TRIM"/>
    <property type="match status" value="1"/>
</dbReference>
<organism evidence="9 10">
    <name type="scientific">Sinocyclocheilus grahami</name>
    <name type="common">Dianchi golden-line fish</name>
    <name type="synonym">Barbus grahami</name>
    <dbReference type="NCBI Taxonomy" id="75366"/>
    <lineage>
        <taxon>Eukaryota</taxon>
        <taxon>Metazoa</taxon>
        <taxon>Chordata</taxon>
        <taxon>Craniata</taxon>
        <taxon>Vertebrata</taxon>
        <taxon>Euteleostomi</taxon>
        <taxon>Actinopterygii</taxon>
        <taxon>Neopterygii</taxon>
        <taxon>Teleostei</taxon>
        <taxon>Ostariophysi</taxon>
        <taxon>Cypriniformes</taxon>
        <taxon>Cyprinidae</taxon>
        <taxon>Cyprininae</taxon>
        <taxon>Sinocyclocheilus</taxon>
    </lineage>
</organism>
<dbReference type="InterPro" id="IPR027370">
    <property type="entry name" value="Znf-RING_euk"/>
</dbReference>
<dbReference type="InterPro" id="IPR001841">
    <property type="entry name" value="Znf_RING"/>
</dbReference>
<dbReference type="InterPro" id="IPR017907">
    <property type="entry name" value="Znf_RING_CS"/>
</dbReference>
<keyword evidence="5" id="KW-0175">Coiled coil</keyword>
<dbReference type="SUPFAM" id="SSF49899">
    <property type="entry name" value="Concanavalin A-like lectins/glucanases"/>
    <property type="match status" value="1"/>
</dbReference>
<feature type="domain" description="B30.2/SPRY" evidence="8">
    <location>
        <begin position="329"/>
        <end position="516"/>
    </location>
</feature>
<gene>
    <name evidence="9" type="primary">trim108</name>
</gene>
<evidence type="ECO:0000313" key="10">
    <source>
        <dbReference type="Proteomes" id="UP000472262"/>
    </source>
</evidence>
<dbReference type="GO" id="GO:0008270">
    <property type="term" value="F:zinc ion binding"/>
    <property type="evidence" value="ECO:0007669"/>
    <property type="project" value="UniProtKB-KW"/>
</dbReference>
<reference evidence="9" key="1">
    <citation type="submission" date="2025-08" db="UniProtKB">
        <authorList>
            <consortium name="Ensembl"/>
        </authorList>
    </citation>
    <scope>IDENTIFICATION</scope>
</reference>
<protein>
    <submittedName>
        <fullName evidence="9">E3 ubiquitin-protein ligase TRIM62-like</fullName>
    </submittedName>
</protein>
<dbReference type="OMA" id="KCITGHM"/>
<dbReference type="InterPro" id="IPR001870">
    <property type="entry name" value="B30.2/SPRY"/>
</dbReference>
<keyword evidence="3" id="KW-0862">Zinc</keyword>
<dbReference type="InterPro" id="IPR000315">
    <property type="entry name" value="Znf_B-box"/>
</dbReference>
<dbReference type="SMART" id="SM00336">
    <property type="entry name" value="BBOX"/>
    <property type="match status" value="1"/>
</dbReference>
<sequence length="519" mass="59765">MQTKYETESFRLRNKSWQLRKEANMHSALSLQIKCSVCLSDFTDPVTLSCEHSFCRKCITGHMQASLGPRACPECQSPYDEEDLKSSRLLRNMTSTVREHLAELKLDESTPKEGKATLKLSEMEGMLMCSEHDEKFKLFCETDQKLVCVICRDGDKHKGHVFKPVKEAAQINKGELKTALGFLAKENGQLDYMIQQQTTEITKTEDKSKTLSARISAQFEEMHQFLRQKEDEVKKRLEKEEKKVIEFMQNNQSVINRRFMENKEKEIILQSALEIEQPDYFLQWWNEKGFPMTKNMKQKADMTPSNIKYMSRVKDLTVLPDSLFLGPHETHLQFFVWKEMLGSIKPVPESLTLKNPGQSYLKVSPGGARIRQADRVTGLYKDFNPGTVSEENFQTGQHYWEIEVREKPDWTVGVKMRAAKSAESEILLHLKHSKGYVLFCDGKDTTLNTQDKPQKIGLYLDCERKQVSFYNADSMSRLAQINYSSKQPCCLTLVPGLYLDGVNSDPLTVCSYEFNTGKR</sequence>
<dbReference type="CDD" id="cd19800">
    <property type="entry name" value="Bbox2_xNF7-like"/>
    <property type="match status" value="1"/>
</dbReference>
<dbReference type="InterPro" id="IPR050143">
    <property type="entry name" value="TRIM/RBCC"/>
</dbReference>
<evidence type="ECO:0000256" key="2">
    <source>
        <dbReference type="ARBA" id="ARBA00022771"/>
    </source>
</evidence>
<evidence type="ECO:0000313" key="9">
    <source>
        <dbReference type="Ensembl" id="ENSSGRP00000025891.1"/>
    </source>
</evidence>
<dbReference type="PROSITE" id="PS50119">
    <property type="entry name" value="ZF_BBOX"/>
    <property type="match status" value="1"/>
</dbReference>
<reference evidence="9" key="2">
    <citation type="submission" date="2025-09" db="UniProtKB">
        <authorList>
            <consortium name="Ensembl"/>
        </authorList>
    </citation>
    <scope>IDENTIFICATION</scope>
</reference>
<evidence type="ECO:0000259" key="6">
    <source>
        <dbReference type="PROSITE" id="PS50089"/>
    </source>
</evidence>
<name>A0A672LJ64_SINGR</name>
<keyword evidence="1" id="KW-0479">Metal-binding</keyword>
<dbReference type="Pfam" id="PF13445">
    <property type="entry name" value="zf-RING_UBOX"/>
    <property type="match status" value="1"/>
</dbReference>
<dbReference type="PRINTS" id="PR01407">
    <property type="entry name" value="BUTYPHLNCDUF"/>
</dbReference>
<dbReference type="Gene3D" id="3.30.160.60">
    <property type="entry name" value="Classic Zinc Finger"/>
    <property type="match status" value="1"/>
</dbReference>
<dbReference type="Proteomes" id="UP000472262">
    <property type="component" value="Unassembled WGS sequence"/>
</dbReference>
<feature type="domain" description="RING-type" evidence="6">
    <location>
        <begin position="35"/>
        <end position="76"/>
    </location>
</feature>
<dbReference type="Pfam" id="PF00622">
    <property type="entry name" value="SPRY"/>
    <property type="match status" value="1"/>
</dbReference>
<dbReference type="InterPro" id="IPR003879">
    <property type="entry name" value="Butyrophylin_SPRY"/>
</dbReference>
<proteinExistence type="predicted"/>
<dbReference type="InterPro" id="IPR043136">
    <property type="entry name" value="B30.2/SPRY_sf"/>
</dbReference>
<dbReference type="PROSITE" id="PS00518">
    <property type="entry name" value="ZF_RING_1"/>
    <property type="match status" value="1"/>
</dbReference>
<dbReference type="AlphaFoldDB" id="A0A672LJ64"/>
<evidence type="ECO:0000256" key="1">
    <source>
        <dbReference type="ARBA" id="ARBA00022723"/>
    </source>
</evidence>
<keyword evidence="10" id="KW-1185">Reference proteome</keyword>
<dbReference type="InterPro" id="IPR013320">
    <property type="entry name" value="ConA-like_dom_sf"/>
</dbReference>
<evidence type="ECO:0000256" key="3">
    <source>
        <dbReference type="ARBA" id="ARBA00022833"/>
    </source>
</evidence>
<dbReference type="Gene3D" id="2.60.120.920">
    <property type="match status" value="1"/>
</dbReference>
<dbReference type="Pfam" id="PF00643">
    <property type="entry name" value="zf-B_box"/>
    <property type="match status" value="1"/>
</dbReference>
<dbReference type="SUPFAM" id="SSF57850">
    <property type="entry name" value="RING/U-box"/>
    <property type="match status" value="1"/>
</dbReference>
<keyword evidence="2 4" id="KW-0863">Zinc-finger</keyword>
<dbReference type="InterPro" id="IPR013083">
    <property type="entry name" value="Znf_RING/FYVE/PHD"/>
</dbReference>
<feature type="coiled-coil region" evidence="5">
    <location>
        <begin position="223"/>
        <end position="250"/>
    </location>
</feature>
<dbReference type="SMART" id="SM00184">
    <property type="entry name" value="RING"/>
    <property type="match status" value="1"/>
</dbReference>
<dbReference type="InParanoid" id="A0A672LJ64"/>
<dbReference type="PROSITE" id="PS50089">
    <property type="entry name" value="ZF_RING_2"/>
    <property type="match status" value="1"/>
</dbReference>
<dbReference type="Gene3D" id="3.30.40.10">
    <property type="entry name" value="Zinc/RING finger domain, C3HC4 (zinc finger)"/>
    <property type="match status" value="1"/>
</dbReference>
<evidence type="ECO:0000256" key="4">
    <source>
        <dbReference type="PROSITE-ProRule" id="PRU00024"/>
    </source>
</evidence>
<dbReference type="SUPFAM" id="SSF57845">
    <property type="entry name" value="B-box zinc-binding domain"/>
    <property type="match status" value="1"/>
</dbReference>
<evidence type="ECO:0000259" key="7">
    <source>
        <dbReference type="PROSITE" id="PS50119"/>
    </source>
</evidence>
<evidence type="ECO:0000259" key="8">
    <source>
        <dbReference type="PROSITE" id="PS50188"/>
    </source>
</evidence>
<evidence type="ECO:0000256" key="5">
    <source>
        <dbReference type="SAM" id="Coils"/>
    </source>
</evidence>
<dbReference type="PROSITE" id="PS50188">
    <property type="entry name" value="B302_SPRY"/>
    <property type="match status" value="1"/>
</dbReference>